<proteinExistence type="predicted"/>
<evidence type="ECO:0000313" key="1">
    <source>
        <dbReference type="EMBL" id="MCM2399561.1"/>
    </source>
</evidence>
<evidence type="ECO:0000313" key="2">
    <source>
        <dbReference type="EMBL" id="MCO5959694.1"/>
    </source>
</evidence>
<dbReference type="Proteomes" id="UP001155079">
    <property type="component" value="Unassembled WGS sequence"/>
</dbReference>
<evidence type="ECO:0000313" key="4">
    <source>
        <dbReference type="Proteomes" id="UP001155380"/>
    </source>
</evidence>
<comment type="caution">
    <text evidence="2">The sequence shown here is derived from an EMBL/GenBank/DDBJ whole genome shotgun (WGS) entry which is preliminary data.</text>
</comment>
<keyword evidence="3" id="KW-1185">Reference proteome</keyword>
<sequence>MLYIVQNNNGLNIAWNGRAPKKPSLLHWEELFPRITMATRRNGRSK</sequence>
<protein>
    <submittedName>
        <fullName evidence="2">Uncharacterized protein</fullName>
    </submittedName>
</protein>
<accession>A0AAJ1C0N1</accession>
<dbReference type="EMBL" id="JAMXLX010000011">
    <property type="protein sequence ID" value="MCO5959694.1"/>
    <property type="molecule type" value="Genomic_DNA"/>
</dbReference>
<reference evidence="2 3" key="1">
    <citation type="submission" date="2022-06" db="EMBL/GenBank/DDBJ databases">
        <authorList>
            <person name="Sun Q."/>
        </authorList>
    </citation>
    <scope>NUCLEOTIDE SEQUENCE</scope>
    <source>
        <strain evidence="2">S101</strain>
        <strain evidence="1 3">S153</strain>
    </source>
</reference>
<dbReference type="Proteomes" id="UP001155380">
    <property type="component" value="Unassembled WGS sequence"/>
</dbReference>
<dbReference type="RefSeq" id="WP_250916388.1">
    <property type="nucleotide sequence ID" value="NZ_JAMQAY010000001.1"/>
</dbReference>
<gene>
    <name evidence="1" type="ORF">NBH20_00180</name>
    <name evidence="2" type="ORF">NBH21_23230</name>
</gene>
<dbReference type="EMBL" id="JAMQAY010000001">
    <property type="protein sequence ID" value="MCM2399561.1"/>
    <property type="molecule type" value="Genomic_DNA"/>
</dbReference>
<dbReference type="AlphaFoldDB" id="A0AAJ1C0N1"/>
<evidence type="ECO:0000313" key="3">
    <source>
        <dbReference type="Proteomes" id="UP001155079"/>
    </source>
</evidence>
<organism evidence="2 4">
    <name type="scientific">Ciceribacter sichuanensis</name>
    <dbReference type="NCBI Taxonomy" id="2949647"/>
    <lineage>
        <taxon>Bacteria</taxon>
        <taxon>Pseudomonadati</taxon>
        <taxon>Pseudomonadota</taxon>
        <taxon>Alphaproteobacteria</taxon>
        <taxon>Hyphomicrobiales</taxon>
        <taxon>Rhizobiaceae</taxon>
        <taxon>Ciceribacter</taxon>
    </lineage>
</organism>
<name>A0AAJ1C0N1_9HYPH</name>